<comment type="caution">
    <text evidence="21">The sequence shown here is derived from an EMBL/GenBank/DDBJ whole genome shotgun (WGS) entry which is preliminary data.</text>
</comment>
<keyword evidence="4" id="KW-0723">Serine/threonine-protein kinase</keyword>
<proteinExistence type="inferred from homology"/>
<evidence type="ECO:0000256" key="14">
    <source>
        <dbReference type="ARBA" id="ARBA00048679"/>
    </source>
</evidence>
<keyword evidence="22" id="KW-1185">Reference proteome</keyword>
<keyword evidence="9" id="KW-0418">Kinase</keyword>
<name>A0A482X1C6_LAOST</name>
<dbReference type="InterPro" id="IPR022495">
    <property type="entry name" value="Bud32"/>
</dbReference>
<evidence type="ECO:0000256" key="3">
    <source>
        <dbReference type="ARBA" id="ARBA00012513"/>
    </source>
</evidence>
<comment type="subunit">
    <text evidence="16">Component of the EKC/KEOPS complex composed of at least GON7, TP53RK, TPRKB, OSGEP and LAGE3; the whole complex dimerizes.</text>
</comment>
<dbReference type="Pfam" id="PF01163">
    <property type="entry name" value="RIO1"/>
    <property type="match status" value="1"/>
</dbReference>
<dbReference type="PROSITE" id="PS00109">
    <property type="entry name" value="PROTEIN_KINASE_TYR"/>
    <property type="match status" value="1"/>
</dbReference>
<feature type="domain" description="Protein kinase" evidence="20">
    <location>
        <begin position="4"/>
        <end position="222"/>
    </location>
</feature>
<keyword evidence="6" id="KW-0808">Transferase</keyword>
<dbReference type="GO" id="GO:0005634">
    <property type="term" value="C:nucleus"/>
    <property type="evidence" value="ECO:0007669"/>
    <property type="project" value="UniProtKB-SubCell"/>
</dbReference>
<evidence type="ECO:0000256" key="13">
    <source>
        <dbReference type="ARBA" id="ARBA00047899"/>
    </source>
</evidence>
<keyword evidence="12" id="KW-0539">Nucleus</keyword>
<evidence type="ECO:0000256" key="16">
    <source>
        <dbReference type="ARBA" id="ARBA00062157"/>
    </source>
</evidence>
<keyword evidence="10" id="KW-0378">Hydrolase</keyword>
<dbReference type="GO" id="GO:0005829">
    <property type="term" value="C:cytosol"/>
    <property type="evidence" value="ECO:0007669"/>
    <property type="project" value="TreeGrafter"/>
</dbReference>
<dbReference type="PROSITE" id="PS50011">
    <property type="entry name" value="PROTEIN_KINASE_DOM"/>
    <property type="match status" value="1"/>
</dbReference>
<dbReference type="GO" id="GO:0005524">
    <property type="term" value="F:ATP binding"/>
    <property type="evidence" value="ECO:0007669"/>
    <property type="project" value="UniProtKB-KW"/>
</dbReference>
<comment type="similarity">
    <text evidence="2">Belongs to the protein kinase superfamily. BUD32 family.</text>
</comment>
<keyword evidence="11" id="KW-0067">ATP-binding</keyword>
<dbReference type="InterPro" id="IPR018934">
    <property type="entry name" value="RIO_dom"/>
</dbReference>
<dbReference type="FunFam" id="3.30.200.20:FF:000201">
    <property type="entry name" value="TP53-regulating kinase isoform X1"/>
    <property type="match status" value="1"/>
</dbReference>
<evidence type="ECO:0000256" key="11">
    <source>
        <dbReference type="ARBA" id="ARBA00022840"/>
    </source>
</evidence>
<protein>
    <recommendedName>
        <fullName evidence="3">non-specific serine/threonine protein kinase</fullName>
        <ecNumber evidence="3">2.7.11.1</ecNumber>
    </recommendedName>
    <alternativeName>
        <fullName evidence="17">Nori-2</fullName>
    </alternativeName>
    <alternativeName>
        <fullName evidence="18">TP53-regulating kinase</fullName>
    </alternativeName>
    <alternativeName>
        <fullName evidence="19">p53-related protein kinase</fullName>
    </alternativeName>
</protein>
<dbReference type="STRING" id="195883.A0A482X1C6"/>
<keyword evidence="8" id="KW-0547">Nucleotide-binding</keyword>
<dbReference type="SUPFAM" id="SSF56112">
    <property type="entry name" value="Protein kinase-like (PK-like)"/>
    <property type="match status" value="1"/>
</dbReference>
<evidence type="ECO:0000256" key="4">
    <source>
        <dbReference type="ARBA" id="ARBA00022527"/>
    </source>
</evidence>
<dbReference type="OrthoDB" id="3399at2759"/>
<evidence type="ECO:0000313" key="21">
    <source>
        <dbReference type="EMBL" id="RZF39644.1"/>
    </source>
</evidence>
<sequence length="222" mass="25566">MSEDIYSTVIKQGAEGRLYKGIYLQKLTIVKERFKKQYRQPDLDNFLTKDRIKSEARSMIRCKEAGVRTPALYLVDLERRRIFMEYIDNSVTAKQYINSLIESESENEKLNITLQDIGTSIAKMHNNNIIHGDLTTSNILVQSDKVYFIDFGLSSVSSSIEDKAVDLYVLERALISTHAQSDRLLKVILDSYFSKKLNKNSKEIKAKLEDVRSRGRKRTMVG</sequence>
<gene>
    <name evidence="21" type="ORF">LSTR_LSTR001165</name>
</gene>
<evidence type="ECO:0000313" key="22">
    <source>
        <dbReference type="Proteomes" id="UP000291343"/>
    </source>
</evidence>
<dbReference type="GO" id="GO:0004674">
    <property type="term" value="F:protein serine/threonine kinase activity"/>
    <property type="evidence" value="ECO:0007669"/>
    <property type="project" value="UniProtKB-KW"/>
</dbReference>
<dbReference type="GO" id="GO:0016787">
    <property type="term" value="F:hydrolase activity"/>
    <property type="evidence" value="ECO:0007669"/>
    <property type="project" value="UniProtKB-KW"/>
</dbReference>
<dbReference type="SMART" id="SM00220">
    <property type="entry name" value="S_TKc"/>
    <property type="match status" value="1"/>
</dbReference>
<comment type="function">
    <text evidence="15">Component of the EKC/KEOPS complex that is required for the formation of a threonylcarbamoyl group on adenosine at position 37 (t(6)A37) in tRNAs that read codons beginning with adenine. The complex is probably involved in the transfer of the threonylcarbamoyl moiety of threonylcarbamoyl-AMP (TC-AMP) to the N6 group of A37. TP53RK has ATPase activity in the context of the EKC/KEOPS complex and likely plays a supporting role to the catalytic subunit OSGEP. Atypical protein kinase that phosphorylates 'Ser-15' of p53/TP53 protein and may therefore participate in its activation.</text>
</comment>
<evidence type="ECO:0000256" key="15">
    <source>
        <dbReference type="ARBA" id="ARBA00056624"/>
    </source>
</evidence>
<evidence type="ECO:0000256" key="19">
    <source>
        <dbReference type="ARBA" id="ARBA00081359"/>
    </source>
</evidence>
<dbReference type="Gene3D" id="1.10.510.10">
    <property type="entry name" value="Transferase(Phosphotransferase) domain 1"/>
    <property type="match status" value="1"/>
</dbReference>
<dbReference type="GO" id="GO:0008033">
    <property type="term" value="P:tRNA processing"/>
    <property type="evidence" value="ECO:0007669"/>
    <property type="project" value="UniProtKB-KW"/>
</dbReference>
<dbReference type="InterPro" id="IPR011009">
    <property type="entry name" value="Kinase-like_dom_sf"/>
</dbReference>
<evidence type="ECO:0000256" key="18">
    <source>
        <dbReference type="ARBA" id="ARBA00080585"/>
    </source>
</evidence>
<keyword evidence="5" id="KW-0597">Phosphoprotein</keyword>
<comment type="catalytic activity">
    <reaction evidence="14">
        <text>L-seryl-[protein] + ATP = O-phospho-L-seryl-[protein] + ADP + H(+)</text>
        <dbReference type="Rhea" id="RHEA:17989"/>
        <dbReference type="Rhea" id="RHEA-COMP:9863"/>
        <dbReference type="Rhea" id="RHEA-COMP:11604"/>
        <dbReference type="ChEBI" id="CHEBI:15378"/>
        <dbReference type="ChEBI" id="CHEBI:29999"/>
        <dbReference type="ChEBI" id="CHEBI:30616"/>
        <dbReference type="ChEBI" id="CHEBI:83421"/>
        <dbReference type="ChEBI" id="CHEBI:456216"/>
        <dbReference type="EC" id="2.7.11.1"/>
    </reaction>
</comment>
<evidence type="ECO:0000256" key="5">
    <source>
        <dbReference type="ARBA" id="ARBA00022553"/>
    </source>
</evidence>
<dbReference type="InParanoid" id="A0A482X1C6"/>
<dbReference type="PANTHER" id="PTHR12209">
    <property type="entry name" value="NON-SPECIFIC SERINE/THREONINE PROTEIN KINASE"/>
    <property type="match status" value="1"/>
</dbReference>
<dbReference type="InterPro" id="IPR000719">
    <property type="entry name" value="Prot_kinase_dom"/>
</dbReference>
<dbReference type="EC" id="2.7.11.1" evidence="3"/>
<dbReference type="Proteomes" id="UP000291343">
    <property type="component" value="Unassembled WGS sequence"/>
</dbReference>
<evidence type="ECO:0000256" key="12">
    <source>
        <dbReference type="ARBA" id="ARBA00023242"/>
    </source>
</evidence>
<comment type="catalytic activity">
    <reaction evidence="13">
        <text>L-threonyl-[protein] + ATP = O-phospho-L-threonyl-[protein] + ADP + H(+)</text>
        <dbReference type="Rhea" id="RHEA:46608"/>
        <dbReference type="Rhea" id="RHEA-COMP:11060"/>
        <dbReference type="Rhea" id="RHEA-COMP:11605"/>
        <dbReference type="ChEBI" id="CHEBI:15378"/>
        <dbReference type="ChEBI" id="CHEBI:30013"/>
        <dbReference type="ChEBI" id="CHEBI:30616"/>
        <dbReference type="ChEBI" id="CHEBI:61977"/>
        <dbReference type="ChEBI" id="CHEBI:456216"/>
        <dbReference type="EC" id="2.7.11.1"/>
    </reaction>
</comment>
<evidence type="ECO:0000256" key="6">
    <source>
        <dbReference type="ARBA" id="ARBA00022679"/>
    </source>
</evidence>
<dbReference type="SMR" id="A0A482X1C6"/>
<evidence type="ECO:0000256" key="8">
    <source>
        <dbReference type="ARBA" id="ARBA00022741"/>
    </source>
</evidence>
<dbReference type="NCBIfam" id="TIGR03724">
    <property type="entry name" value="arch_bud32"/>
    <property type="match status" value="1"/>
</dbReference>
<keyword evidence="7" id="KW-0819">tRNA processing</keyword>
<reference evidence="21 22" key="1">
    <citation type="journal article" date="2017" name="Gigascience">
        <title>Genome sequence of the small brown planthopper, Laodelphax striatellus.</title>
        <authorList>
            <person name="Zhu J."/>
            <person name="Jiang F."/>
            <person name="Wang X."/>
            <person name="Yang P."/>
            <person name="Bao Y."/>
            <person name="Zhao W."/>
            <person name="Wang W."/>
            <person name="Lu H."/>
            <person name="Wang Q."/>
            <person name="Cui N."/>
            <person name="Li J."/>
            <person name="Chen X."/>
            <person name="Luo L."/>
            <person name="Yu J."/>
            <person name="Kang L."/>
            <person name="Cui F."/>
        </authorList>
    </citation>
    <scope>NUCLEOTIDE SEQUENCE [LARGE SCALE GENOMIC DNA]</scope>
    <source>
        <strain evidence="21">Lst14</strain>
    </source>
</reference>
<accession>A0A482X1C6</accession>
<evidence type="ECO:0000256" key="9">
    <source>
        <dbReference type="ARBA" id="ARBA00022777"/>
    </source>
</evidence>
<evidence type="ECO:0000256" key="10">
    <source>
        <dbReference type="ARBA" id="ARBA00022801"/>
    </source>
</evidence>
<organism evidence="21 22">
    <name type="scientific">Laodelphax striatellus</name>
    <name type="common">Small brown planthopper</name>
    <name type="synonym">Delphax striatella</name>
    <dbReference type="NCBI Taxonomy" id="195883"/>
    <lineage>
        <taxon>Eukaryota</taxon>
        <taxon>Metazoa</taxon>
        <taxon>Ecdysozoa</taxon>
        <taxon>Arthropoda</taxon>
        <taxon>Hexapoda</taxon>
        <taxon>Insecta</taxon>
        <taxon>Pterygota</taxon>
        <taxon>Neoptera</taxon>
        <taxon>Paraneoptera</taxon>
        <taxon>Hemiptera</taxon>
        <taxon>Auchenorrhyncha</taxon>
        <taxon>Fulgoroidea</taxon>
        <taxon>Delphacidae</taxon>
        <taxon>Criomorphinae</taxon>
        <taxon>Laodelphax</taxon>
    </lineage>
</organism>
<dbReference type="InterPro" id="IPR008266">
    <property type="entry name" value="Tyr_kinase_AS"/>
</dbReference>
<dbReference type="GO" id="GO:0000408">
    <property type="term" value="C:EKC/KEOPS complex"/>
    <property type="evidence" value="ECO:0007669"/>
    <property type="project" value="UniProtKB-ARBA"/>
</dbReference>
<dbReference type="PANTHER" id="PTHR12209:SF0">
    <property type="entry name" value="EKC_KEOPS COMPLEX SUBUNIT TP53RK"/>
    <property type="match status" value="1"/>
</dbReference>
<dbReference type="Gene3D" id="3.30.200.20">
    <property type="entry name" value="Phosphorylase Kinase, domain 1"/>
    <property type="match status" value="1"/>
</dbReference>
<evidence type="ECO:0000256" key="1">
    <source>
        <dbReference type="ARBA" id="ARBA00004123"/>
    </source>
</evidence>
<dbReference type="FunFam" id="1.10.510.10:FF:000323">
    <property type="entry name" value="TP53-regulating kinase, putative"/>
    <property type="match status" value="1"/>
</dbReference>
<dbReference type="AlphaFoldDB" id="A0A482X1C6"/>
<evidence type="ECO:0000256" key="2">
    <source>
        <dbReference type="ARBA" id="ARBA00010630"/>
    </source>
</evidence>
<comment type="subcellular location">
    <subcellularLocation>
        <location evidence="1">Nucleus</location>
    </subcellularLocation>
</comment>
<evidence type="ECO:0000256" key="17">
    <source>
        <dbReference type="ARBA" id="ARBA00079584"/>
    </source>
</evidence>
<dbReference type="FunCoup" id="A0A482X1C6">
    <property type="interactions" value="810"/>
</dbReference>
<evidence type="ECO:0000256" key="7">
    <source>
        <dbReference type="ARBA" id="ARBA00022694"/>
    </source>
</evidence>
<dbReference type="GO" id="GO:0070525">
    <property type="term" value="P:tRNA threonylcarbamoyladenosine metabolic process"/>
    <property type="evidence" value="ECO:0007669"/>
    <property type="project" value="TreeGrafter"/>
</dbReference>
<dbReference type="EMBL" id="QKKF02019844">
    <property type="protein sequence ID" value="RZF39644.1"/>
    <property type="molecule type" value="Genomic_DNA"/>
</dbReference>
<evidence type="ECO:0000259" key="20">
    <source>
        <dbReference type="PROSITE" id="PS50011"/>
    </source>
</evidence>